<evidence type="ECO:0000256" key="1">
    <source>
        <dbReference type="SAM" id="MobiDB-lite"/>
    </source>
</evidence>
<evidence type="ECO:0000313" key="2">
    <source>
        <dbReference type="EMBL" id="KAJ8490238.1"/>
    </source>
</evidence>
<evidence type="ECO:0000313" key="3">
    <source>
        <dbReference type="Proteomes" id="UP001222027"/>
    </source>
</evidence>
<name>A0AAV8PH04_ENSVE</name>
<feature type="region of interest" description="Disordered" evidence="1">
    <location>
        <begin position="1"/>
        <end position="23"/>
    </location>
</feature>
<dbReference type="EMBL" id="JAQQAF010000004">
    <property type="protein sequence ID" value="KAJ8490238.1"/>
    <property type="molecule type" value="Genomic_DNA"/>
</dbReference>
<sequence length="97" mass="10823">MSCFGLGRNQRTSRPKKSAPSGSKGAQLLAVCCHFQVGYFISGSTVLKLLISSIRYEYRWADGVQIKRSLLKSMRPSMLNSCWSGLKVHLSLQTLKK</sequence>
<proteinExistence type="predicted"/>
<gene>
    <name evidence="2" type="ORF">OPV22_011959</name>
</gene>
<accession>A0AAV8PH04</accession>
<keyword evidence="3" id="KW-1185">Reference proteome</keyword>
<reference evidence="2 3" key="1">
    <citation type="submission" date="2022-12" db="EMBL/GenBank/DDBJ databases">
        <title>Chromosome-scale assembly of the Ensete ventricosum genome.</title>
        <authorList>
            <person name="Dussert Y."/>
            <person name="Stocks J."/>
            <person name="Wendawek A."/>
            <person name="Woldeyes F."/>
            <person name="Nichols R.A."/>
            <person name="Borrell J.S."/>
        </authorList>
    </citation>
    <scope>NUCLEOTIDE SEQUENCE [LARGE SCALE GENOMIC DNA]</scope>
    <source>
        <strain evidence="3">cv. Maze</strain>
        <tissue evidence="2">Seeds</tissue>
    </source>
</reference>
<dbReference type="Proteomes" id="UP001222027">
    <property type="component" value="Unassembled WGS sequence"/>
</dbReference>
<organism evidence="2 3">
    <name type="scientific">Ensete ventricosum</name>
    <name type="common">Abyssinian banana</name>
    <name type="synonym">Musa ensete</name>
    <dbReference type="NCBI Taxonomy" id="4639"/>
    <lineage>
        <taxon>Eukaryota</taxon>
        <taxon>Viridiplantae</taxon>
        <taxon>Streptophyta</taxon>
        <taxon>Embryophyta</taxon>
        <taxon>Tracheophyta</taxon>
        <taxon>Spermatophyta</taxon>
        <taxon>Magnoliopsida</taxon>
        <taxon>Liliopsida</taxon>
        <taxon>Zingiberales</taxon>
        <taxon>Musaceae</taxon>
        <taxon>Ensete</taxon>
    </lineage>
</organism>
<comment type="caution">
    <text evidence="2">The sequence shown here is derived from an EMBL/GenBank/DDBJ whole genome shotgun (WGS) entry which is preliminary data.</text>
</comment>
<dbReference type="AlphaFoldDB" id="A0AAV8PH04"/>
<protein>
    <submittedName>
        <fullName evidence="2">Uncharacterized protein</fullName>
    </submittedName>
</protein>